<dbReference type="STRING" id="103827.A0A0N5DBG2"/>
<proteinExistence type="predicted"/>
<sequence length="281" mass="31783">PNKTCRGRITTALDDTDVHVVNVHNHQPNAEIVPKRRVRTMLRKLAERGEIPQSEILKKIQDMEVAFGRSREQEITNGYVTERRYISRHMKHNMHLDKSCSPVPKKSGYHNYELKTKQNKHGSTIKNGENNKDAKSKDATVHEAKITAPVNDSVLFPDDDMLLDLEHQKCLIELLKSVQCSHDNGTNSVDTEDEENMNGTTTLQKSSCVLGKRKDSTDSQQFHQNSILSESSVFSNYNPALRGELASEIGAVLCKSLWPASFTRVAKLQFMRDVIDKILNS</sequence>
<organism evidence="4">
    <name type="scientific">Thelazia callipaeda</name>
    <name type="common">Oriental eyeworm</name>
    <name type="synonym">Parasitic nematode</name>
    <dbReference type="NCBI Taxonomy" id="103827"/>
    <lineage>
        <taxon>Eukaryota</taxon>
        <taxon>Metazoa</taxon>
        <taxon>Ecdysozoa</taxon>
        <taxon>Nematoda</taxon>
        <taxon>Chromadorea</taxon>
        <taxon>Rhabditida</taxon>
        <taxon>Spirurina</taxon>
        <taxon>Spiruromorpha</taxon>
        <taxon>Thelazioidea</taxon>
        <taxon>Thelaziidae</taxon>
        <taxon>Thelazia</taxon>
    </lineage>
</organism>
<evidence type="ECO:0000313" key="3">
    <source>
        <dbReference type="Proteomes" id="UP000276776"/>
    </source>
</evidence>
<reference evidence="4" key="1">
    <citation type="submission" date="2017-02" db="UniProtKB">
        <authorList>
            <consortium name="WormBaseParasite"/>
        </authorList>
    </citation>
    <scope>IDENTIFICATION</scope>
</reference>
<evidence type="ECO:0000313" key="2">
    <source>
        <dbReference type="EMBL" id="VDN08212.1"/>
    </source>
</evidence>
<dbReference type="WBParaSite" id="TCLT_0001052401-mRNA-1">
    <property type="protein sequence ID" value="TCLT_0001052401-mRNA-1"/>
    <property type="gene ID" value="TCLT_0001052401"/>
</dbReference>
<feature type="compositionally biased region" description="Basic and acidic residues" evidence="1">
    <location>
        <begin position="129"/>
        <end position="138"/>
    </location>
</feature>
<evidence type="ECO:0000313" key="4">
    <source>
        <dbReference type="WBParaSite" id="TCLT_0001052401-mRNA-1"/>
    </source>
</evidence>
<dbReference type="AlphaFoldDB" id="A0A0N5DBG2"/>
<dbReference type="EMBL" id="UYYF01005151">
    <property type="protein sequence ID" value="VDN08212.1"/>
    <property type="molecule type" value="Genomic_DNA"/>
</dbReference>
<gene>
    <name evidence="2" type="ORF">TCLT_LOCUS10513</name>
</gene>
<feature type="region of interest" description="Disordered" evidence="1">
    <location>
        <begin position="114"/>
        <end position="138"/>
    </location>
</feature>
<accession>A0A0N5DBG2</accession>
<dbReference type="Proteomes" id="UP000276776">
    <property type="component" value="Unassembled WGS sequence"/>
</dbReference>
<dbReference type="OrthoDB" id="10029846at2759"/>
<keyword evidence="3" id="KW-1185">Reference proteome</keyword>
<reference evidence="2 3" key="2">
    <citation type="submission" date="2018-11" db="EMBL/GenBank/DDBJ databases">
        <authorList>
            <consortium name="Pathogen Informatics"/>
        </authorList>
    </citation>
    <scope>NUCLEOTIDE SEQUENCE [LARGE SCALE GENOMIC DNA]</scope>
</reference>
<evidence type="ECO:0000256" key="1">
    <source>
        <dbReference type="SAM" id="MobiDB-lite"/>
    </source>
</evidence>
<protein>
    <submittedName>
        <fullName evidence="4">FLYWCH-type domain-containing protein</fullName>
    </submittedName>
</protein>
<dbReference type="OMA" id="NLKAYRC"/>
<name>A0A0N5DBG2_THECL</name>